<feature type="binding site" evidence="9">
    <location>
        <position position="294"/>
    </location>
    <ligand>
        <name>substrate</name>
    </ligand>
</feature>
<evidence type="ECO:0000313" key="12">
    <source>
        <dbReference type="EMBL" id="PQK12446.1"/>
    </source>
</evidence>
<dbReference type="EC" id="3.5.1.25" evidence="2"/>
<evidence type="ECO:0000256" key="9">
    <source>
        <dbReference type="PIRSR" id="PIRSR038994-2"/>
    </source>
</evidence>
<evidence type="ECO:0000256" key="5">
    <source>
        <dbReference type="ARBA" id="ARBA00022801"/>
    </source>
</evidence>
<evidence type="ECO:0000256" key="10">
    <source>
        <dbReference type="PIRSR" id="PIRSR038994-3"/>
    </source>
</evidence>
<dbReference type="GO" id="GO:0046872">
    <property type="term" value="F:metal ion binding"/>
    <property type="evidence" value="ECO:0007669"/>
    <property type="project" value="UniProtKB-KW"/>
</dbReference>
<evidence type="ECO:0000256" key="3">
    <source>
        <dbReference type="ARBA" id="ARBA00018029"/>
    </source>
</evidence>
<comment type="caution">
    <text evidence="12">The sequence shown here is derived from an EMBL/GenBank/DDBJ whole genome shotgun (WGS) entry which is preliminary data.</text>
</comment>
<dbReference type="Pfam" id="PF01979">
    <property type="entry name" value="Amidohydro_1"/>
    <property type="match status" value="1"/>
</dbReference>
<dbReference type="Gene3D" id="3.20.20.140">
    <property type="entry name" value="Metal-dependent hydrolases"/>
    <property type="match status" value="1"/>
</dbReference>
<feature type="binding site" evidence="10">
    <location>
        <position position="235"/>
    </location>
    <ligand>
        <name>Zn(2+)</name>
        <dbReference type="ChEBI" id="CHEBI:29105"/>
    </ligand>
</feature>
<evidence type="ECO:0000259" key="11">
    <source>
        <dbReference type="Pfam" id="PF01979"/>
    </source>
</evidence>
<evidence type="ECO:0000256" key="2">
    <source>
        <dbReference type="ARBA" id="ARBA00011899"/>
    </source>
</evidence>
<comment type="similarity">
    <text evidence="1">Belongs to the metallo-dependent hydrolases superfamily. NagA family.</text>
</comment>
<evidence type="ECO:0000256" key="1">
    <source>
        <dbReference type="ARBA" id="ARBA00010716"/>
    </source>
</evidence>
<evidence type="ECO:0000313" key="13">
    <source>
        <dbReference type="Proteomes" id="UP000237441"/>
    </source>
</evidence>
<sequence length="449" mass="49047">MLLQQIKSRNPSSDSAGPHLVRFTNCRLLRKNTLERADLWFNTDWGRIIAEPLGFYSRKSPQVKVIDLNNSIVSPGWIDCQLNGAFGLNFSEVAQDMTDYTKRLGEVNHRLLQTGVTSYLPTITSQKPAVYKTVLPLHKPQGVLRLAELGAESLGAHCEGPFLNTLKNGAHNVDVLIEAQSFTDIEACYGKENLVFDRRNRAAAIKMITAAPELGQMTSLIPELASQKIVFSIGHTDASYEQAATAIRHGASMVTHLFNAMRPLHHRNLGVLGVLGHGHDSAQPFFGVVADGIHVHPATVNLVFKANMQRMILVTDGMHLLGSPDGIYQWMNGGSLSTIKKLGYRLTLEGSDTIAGNCVTLLESVNNLIKWSGASIPTVLSTVTAAPAYMLGLRGVKGTLDIGADADFLILSETETTEGGAIVIDEVWKFGKRMYQNSQSSNQHIYISN</sequence>
<feature type="binding site" evidence="9">
    <location>
        <begin position="259"/>
        <end position="260"/>
    </location>
    <ligand>
        <name>substrate</name>
    </ligand>
</feature>
<protein>
    <recommendedName>
        <fullName evidence="3">N-acetylglucosamine-6-phosphate deacetylase</fullName>
        <ecNumber evidence="2">3.5.1.25</ecNumber>
    </recommendedName>
</protein>
<proteinExistence type="inferred from homology"/>
<dbReference type="PANTHER" id="PTHR11113">
    <property type="entry name" value="N-ACETYLGLUCOSAMINE-6-PHOSPHATE DEACETYLASE"/>
    <property type="match status" value="1"/>
</dbReference>
<evidence type="ECO:0000256" key="4">
    <source>
        <dbReference type="ARBA" id="ARBA00022723"/>
    </source>
</evidence>
<dbReference type="InterPro" id="IPR006680">
    <property type="entry name" value="Amidohydro-rel"/>
</dbReference>
<evidence type="ECO:0000256" key="6">
    <source>
        <dbReference type="ARBA" id="ARBA00023277"/>
    </source>
</evidence>
<dbReference type="InterPro" id="IPR003764">
    <property type="entry name" value="GlcNAc_6-P_deAcase"/>
</dbReference>
<dbReference type="PANTHER" id="PTHR11113:SF14">
    <property type="entry name" value="N-ACETYLGLUCOSAMINE-6-PHOSPHATE DEACETYLASE"/>
    <property type="match status" value="1"/>
</dbReference>
<comment type="cofactor">
    <cofactor evidence="10">
        <name>a divalent metal cation</name>
        <dbReference type="ChEBI" id="CHEBI:60240"/>
    </cofactor>
    <text evidence="10">Binds 1 divalent metal cation per subunit.</text>
</comment>
<name>A0A2S7Y8G3_BEABA</name>
<keyword evidence="5" id="KW-0378">Hydrolase</keyword>
<feature type="active site" description="Proton donor/acceptor" evidence="8">
    <location>
        <position position="316"/>
    </location>
</feature>
<dbReference type="FunFam" id="3.20.20.140:FF:000065">
    <property type="entry name" value="N-acetylglucosamine-6-phosphate deacetylase"/>
    <property type="match status" value="1"/>
</dbReference>
<dbReference type="SUPFAM" id="SSF51556">
    <property type="entry name" value="Metallo-dependent hydrolases"/>
    <property type="match status" value="1"/>
</dbReference>
<feature type="domain" description="Amidohydrolase-related" evidence="11">
    <location>
        <begin position="72"/>
        <end position="411"/>
    </location>
</feature>
<feature type="binding site" evidence="9">
    <location>
        <begin position="354"/>
        <end position="356"/>
    </location>
    <ligand>
        <name>substrate</name>
    </ligand>
</feature>
<dbReference type="AlphaFoldDB" id="A0A2S7Y8G3"/>
<evidence type="ECO:0000256" key="8">
    <source>
        <dbReference type="PIRSR" id="PIRSR038994-1"/>
    </source>
</evidence>
<dbReference type="InterPro" id="IPR032466">
    <property type="entry name" value="Metal_Hydrolase"/>
</dbReference>
<feature type="binding site" evidence="9">
    <location>
        <position position="170"/>
    </location>
    <ligand>
        <name>substrate</name>
    </ligand>
</feature>
<dbReference type="SUPFAM" id="SSF51338">
    <property type="entry name" value="Composite domain of metallo-dependent hydrolases"/>
    <property type="match status" value="1"/>
</dbReference>
<comment type="catalytic activity">
    <reaction evidence="7">
        <text>N-acetyl-D-glucosamine 6-phosphate + H2O = D-glucosamine 6-phosphate + acetate</text>
        <dbReference type="Rhea" id="RHEA:22936"/>
        <dbReference type="ChEBI" id="CHEBI:15377"/>
        <dbReference type="ChEBI" id="CHEBI:30089"/>
        <dbReference type="ChEBI" id="CHEBI:57513"/>
        <dbReference type="ChEBI" id="CHEBI:58725"/>
        <dbReference type="EC" id="3.5.1.25"/>
    </reaction>
</comment>
<dbReference type="GO" id="GO:0008448">
    <property type="term" value="F:N-acetylglucosamine-6-phosphate deacetylase activity"/>
    <property type="evidence" value="ECO:0007669"/>
    <property type="project" value="UniProtKB-EC"/>
</dbReference>
<feature type="binding site" evidence="10">
    <location>
        <position position="159"/>
    </location>
    <ligand>
        <name>Zn(2+)</name>
        <dbReference type="ChEBI" id="CHEBI:29105"/>
    </ligand>
</feature>
<dbReference type="Proteomes" id="UP000237441">
    <property type="component" value="Unassembled WGS sequence"/>
</dbReference>
<dbReference type="EMBL" id="JRHA01000003">
    <property type="protein sequence ID" value="PQK12446.1"/>
    <property type="molecule type" value="Genomic_DNA"/>
</dbReference>
<keyword evidence="4 10" id="KW-0479">Metal-binding</keyword>
<accession>A0A2S7Y8G3</accession>
<feature type="binding site" evidence="10">
    <location>
        <position position="256"/>
    </location>
    <ligand>
        <name>Zn(2+)</name>
        <dbReference type="ChEBI" id="CHEBI:29105"/>
    </ligand>
</feature>
<dbReference type="OrthoDB" id="10264777at2759"/>
<dbReference type="InterPro" id="IPR011059">
    <property type="entry name" value="Metal-dep_hydrolase_composite"/>
</dbReference>
<organism evidence="12 13">
    <name type="scientific">Beauveria bassiana</name>
    <name type="common">White muscardine disease fungus</name>
    <name type="synonym">Tritirachium shiotae</name>
    <dbReference type="NCBI Taxonomy" id="176275"/>
    <lineage>
        <taxon>Eukaryota</taxon>
        <taxon>Fungi</taxon>
        <taxon>Dikarya</taxon>
        <taxon>Ascomycota</taxon>
        <taxon>Pezizomycotina</taxon>
        <taxon>Sordariomycetes</taxon>
        <taxon>Hypocreomycetidae</taxon>
        <taxon>Hypocreales</taxon>
        <taxon>Cordycipitaceae</taxon>
        <taxon>Beauveria</taxon>
    </lineage>
</organism>
<dbReference type="GO" id="GO:0006046">
    <property type="term" value="P:N-acetylglucosamine catabolic process"/>
    <property type="evidence" value="ECO:0007669"/>
    <property type="project" value="TreeGrafter"/>
</dbReference>
<gene>
    <name evidence="12" type="ORF">BB8028_0003g10630</name>
</gene>
<dbReference type="PIRSF" id="PIRSF038994">
    <property type="entry name" value="NagA"/>
    <property type="match status" value="1"/>
</dbReference>
<evidence type="ECO:0000256" key="7">
    <source>
        <dbReference type="ARBA" id="ARBA00047647"/>
    </source>
</evidence>
<reference evidence="12 13" key="1">
    <citation type="submission" date="2016-07" db="EMBL/GenBank/DDBJ databases">
        <title>Comparative genomics of the entomopathogenic fungus Beauveria bassiana.</title>
        <authorList>
            <person name="Valero Jimenez C.A."/>
            <person name="Zwaan B.J."/>
            <person name="Van Kan J.A."/>
            <person name="Takken W."/>
            <person name="Debets A.J."/>
            <person name="Schoustra S.E."/>
            <person name="Koenraadt C.J."/>
        </authorList>
    </citation>
    <scope>NUCLEOTIDE SEQUENCE [LARGE SCALE GENOMIC DNA]</scope>
    <source>
        <strain evidence="12 13">ARSEF 8028</strain>
    </source>
</reference>
<keyword evidence="6" id="KW-0119">Carbohydrate metabolism</keyword>
<feature type="binding site" evidence="9">
    <location>
        <position position="267"/>
    </location>
    <ligand>
        <name>substrate</name>
    </ligand>
</feature>